<dbReference type="RefSeq" id="WP_165350761.1">
    <property type="nucleotide sequence ID" value="NZ_JAPCYI010000001.1"/>
</dbReference>
<dbReference type="EMBL" id="JBHMAF010000086">
    <property type="protein sequence ID" value="MFB9759656.1"/>
    <property type="molecule type" value="Genomic_DNA"/>
</dbReference>
<accession>A0ABV5WGZ2</accession>
<keyword evidence="2" id="KW-1185">Reference proteome</keyword>
<sequence length="46" mass="5345">MTNIIDGMDQARFRSAVPNDNQIRNKKIEKENKKMPMVLRNLKNGS</sequence>
<comment type="caution">
    <text evidence="1">The sequence shown here is derived from an EMBL/GenBank/DDBJ whole genome shotgun (WGS) entry which is preliminary data.</text>
</comment>
<dbReference type="Proteomes" id="UP001589609">
    <property type="component" value="Unassembled WGS sequence"/>
</dbReference>
<evidence type="ECO:0000313" key="1">
    <source>
        <dbReference type="EMBL" id="MFB9759656.1"/>
    </source>
</evidence>
<gene>
    <name evidence="1" type="ORF">ACFFMS_14695</name>
</gene>
<protein>
    <submittedName>
        <fullName evidence="1">Uncharacterized protein</fullName>
    </submittedName>
</protein>
<organism evidence="1 2">
    <name type="scientific">Ectobacillus funiculus</name>
    <dbReference type="NCBI Taxonomy" id="137993"/>
    <lineage>
        <taxon>Bacteria</taxon>
        <taxon>Bacillati</taxon>
        <taxon>Bacillota</taxon>
        <taxon>Bacilli</taxon>
        <taxon>Bacillales</taxon>
        <taxon>Bacillaceae</taxon>
        <taxon>Ectobacillus</taxon>
    </lineage>
</organism>
<name>A0ABV5WGZ2_9BACI</name>
<proteinExistence type="predicted"/>
<reference evidence="1 2" key="1">
    <citation type="submission" date="2024-09" db="EMBL/GenBank/DDBJ databases">
        <authorList>
            <person name="Sun Q."/>
            <person name="Mori K."/>
        </authorList>
    </citation>
    <scope>NUCLEOTIDE SEQUENCE [LARGE SCALE GENOMIC DNA]</scope>
    <source>
        <strain evidence="1 2">JCM 11201</strain>
    </source>
</reference>
<evidence type="ECO:0000313" key="2">
    <source>
        <dbReference type="Proteomes" id="UP001589609"/>
    </source>
</evidence>